<dbReference type="Pfam" id="PF13830">
    <property type="entry name" value="DUF4192"/>
    <property type="match status" value="1"/>
</dbReference>
<evidence type="ECO:0000313" key="1">
    <source>
        <dbReference type="EMBL" id="PKZ41536.1"/>
    </source>
</evidence>
<dbReference type="AlphaFoldDB" id="A0A2I1PA76"/>
<gene>
    <name evidence="1" type="ORF">CYJ76_07435</name>
</gene>
<dbReference type="OrthoDB" id="4954868at2"/>
<comment type="caution">
    <text evidence="1">The sequence shown here is derived from an EMBL/GenBank/DDBJ whole genome shotgun (WGS) entry which is preliminary data.</text>
</comment>
<sequence>MTTIPRVRDLPDLLTVVPLLAGFTPTDAVVLVCPTPTGRVALQRIALPPREAWGDPAADAEDLVALVLPALVRAGLDRLTVIGYLSDPMDEEYVGGLVARAEDWFLEAGVDVLGAALVCEGSWWRPECPCDDPFCGEPRPVPSLHESAAATALIADGAMVHASAEELLLPWVQSEEDELTPEALHAARERWAGRKGRARLRREALAQWARLVGEEGAELTDEEVAAALWAVRQVDVRDALVAWLTPGDVPRDVLDASAWAAVEKALGDPAEHHHPMRWTAWPLTGNLRRLATRVPSTCAGPLLCTAGLWAWWNGDGVVARFLLERALDAEPGHTLAGLLLRLVHHGIPLDGGVAACPAGPGAARVAGL</sequence>
<dbReference type="InterPro" id="IPR025447">
    <property type="entry name" value="DUF4192"/>
</dbReference>
<dbReference type="RefSeq" id="WP_070705301.1">
    <property type="nucleotide sequence ID" value="NZ_JBHLVH010000013.1"/>
</dbReference>
<dbReference type="Proteomes" id="UP000234206">
    <property type="component" value="Unassembled WGS sequence"/>
</dbReference>
<organism evidence="1 2">
    <name type="scientific">Kytococcus schroeteri</name>
    <dbReference type="NCBI Taxonomy" id="138300"/>
    <lineage>
        <taxon>Bacteria</taxon>
        <taxon>Bacillati</taxon>
        <taxon>Actinomycetota</taxon>
        <taxon>Actinomycetes</taxon>
        <taxon>Micrococcales</taxon>
        <taxon>Kytococcaceae</taxon>
        <taxon>Kytococcus</taxon>
    </lineage>
</organism>
<evidence type="ECO:0000313" key="2">
    <source>
        <dbReference type="Proteomes" id="UP000234206"/>
    </source>
</evidence>
<reference evidence="1 2" key="1">
    <citation type="submission" date="2017-12" db="EMBL/GenBank/DDBJ databases">
        <title>Phylogenetic diversity of female urinary microbiome.</title>
        <authorList>
            <person name="Thomas-White K."/>
            <person name="Wolfe A.J."/>
        </authorList>
    </citation>
    <scope>NUCLEOTIDE SEQUENCE [LARGE SCALE GENOMIC DNA]</scope>
    <source>
        <strain evidence="1 2">UMB1298</strain>
    </source>
</reference>
<protein>
    <submittedName>
        <fullName evidence="1">DUF4192 domain-containing protein</fullName>
    </submittedName>
</protein>
<dbReference type="EMBL" id="PKIZ01000012">
    <property type="protein sequence ID" value="PKZ41536.1"/>
    <property type="molecule type" value="Genomic_DNA"/>
</dbReference>
<keyword evidence="2" id="KW-1185">Reference proteome</keyword>
<name>A0A2I1PA76_9MICO</name>
<accession>A0A2I1PA76</accession>
<proteinExistence type="predicted"/>